<keyword evidence="2 3" id="KW-0802">TPR repeat</keyword>
<dbReference type="PROSITE" id="PS50293">
    <property type="entry name" value="TPR_REGION"/>
    <property type="match status" value="1"/>
</dbReference>
<dbReference type="InterPro" id="IPR031101">
    <property type="entry name" value="Ctr9"/>
</dbReference>
<evidence type="ECO:0000256" key="4">
    <source>
        <dbReference type="SAM" id="SignalP"/>
    </source>
</evidence>
<accession>A0A6C2UCT0</accession>
<gene>
    <name evidence="5" type="ORF">PDESU_05973</name>
</gene>
<reference evidence="5 6" key="1">
    <citation type="submission" date="2019-04" db="EMBL/GenBank/DDBJ databases">
        <authorList>
            <person name="Van Vliet M D."/>
        </authorList>
    </citation>
    <scope>NUCLEOTIDE SEQUENCE [LARGE SCALE GENOMIC DNA]</scope>
    <source>
        <strain evidence="5 6">F1</strain>
    </source>
</reference>
<dbReference type="GO" id="GO:0006368">
    <property type="term" value="P:transcription elongation by RNA polymerase II"/>
    <property type="evidence" value="ECO:0007669"/>
    <property type="project" value="TreeGrafter"/>
</dbReference>
<dbReference type="SMART" id="SM00028">
    <property type="entry name" value="TPR"/>
    <property type="match status" value="2"/>
</dbReference>
<dbReference type="InterPro" id="IPR011990">
    <property type="entry name" value="TPR-like_helical_dom_sf"/>
</dbReference>
<feature type="signal peptide" evidence="4">
    <location>
        <begin position="1"/>
        <end position="19"/>
    </location>
</feature>
<keyword evidence="6" id="KW-1185">Reference proteome</keyword>
<name>A0A6C2UCT0_PONDE</name>
<dbReference type="PROSITE" id="PS50005">
    <property type="entry name" value="TPR"/>
    <property type="match status" value="1"/>
</dbReference>
<evidence type="ECO:0000256" key="1">
    <source>
        <dbReference type="ARBA" id="ARBA00022737"/>
    </source>
</evidence>
<dbReference type="AlphaFoldDB" id="A0A6C2UCT0"/>
<organism evidence="5 6">
    <name type="scientific">Pontiella desulfatans</name>
    <dbReference type="NCBI Taxonomy" id="2750659"/>
    <lineage>
        <taxon>Bacteria</taxon>
        <taxon>Pseudomonadati</taxon>
        <taxon>Kiritimatiellota</taxon>
        <taxon>Kiritimatiellia</taxon>
        <taxon>Kiritimatiellales</taxon>
        <taxon>Pontiellaceae</taxon>
        <taxon>Pontiella</taxon>
    </lineage>
</organism>
<dbReference type="PANTHER" id="PTHR14027">
    <property type="entry name" value="RNA POLYMERASE-ASSOCIATED PROTEIN CTR9"/>
    <property type="match status" value="1"/>
</dbReference>
<dbReference type="PANTHER" id="PTHR14027:SF2">
    <property type="entry name" value="RNA POLYMERASE-ASSOCIATED PROTEIN CTR9 HOMOLOG"/>
    <property type="match status" value="1"/>
</dbReference>
<sequence length="218" mass="24735">MKRTLILAMAALLSTGALAQQTNTPSGLQLDSKTDEERIAFLLNVASAYFAEDDFDSAISAYERILEIDPMHQESRYIVGHVYINAKQYGKAEKILSELVKDYPEDFKLKNNLAWLYATAEDPSFRDGQKAIVLAQDAMVLAPDDHHVWSTLAEAYYITGQYEKAYRAIKQMASLAAAHGQGVTKEQVDNYNEQIRKCKRAWDTQKMIEGREDEEEEE</sequence>
<evidence type="ECO:0000256" key="2">
    <source>
        <dbReference type="ARBA" id="ARBA00022803"/>
    </source>
</evidence>
<dbReference type="Gene3D" id="1.25.40.10">
    <property type="entry name" value="Tetratricopeptide repeat domain"/>
    <property type="match status" value="1"/>
</dbReference>
<proteinExistence type="predicted"/>
<feature type="chain" id="PRO_5025538033" evidence="4">
    <location>
        <begin position="20"/>
        <end position="218"/>
    </location>
</feature>
<keyword evidence="1" id="KW-0677">Repeat</keyword>
<dbReference type="RefSeq" id="WP_136082857.1">
    <property type="nucleotide sequence ID" value="NZ_CAAHFG010000004.1"/>
</dbReference>
<evidence type="ECO:0000313" key="6">
    <source>
        <dbReference type="Proteomes" id="UP000366872"/>
    </source>
</evidence>
<dbReference type="SUPFAM" id="SSF48452">
    <property type="entry name" value="TPR-like"/>
    <property type="match status" value="1"/>
</dbReference>
<keyword evidence="4" id="KW-0732">Signal</keyword>
<feature type="repeat" description="TPR" evidence="3">
    <location>
        <begin position="39"/>
        <end position="72"/>
    </location>
</feature>
<dbReference type="Proteomes" id="UP000366872">
    <property type="component" value="Unassembled WGS sequence"/>
</dbReference>
<evidence type="ECO:0000313" key="5">
    <source>
        <dbReference type="EMBL" id="VGO17377.1"/>
    </source>
</evidence>
<dbReference type="GO" id="GO:0000993">
    <property type="term" value="F:RNA polymerase II complex binding"/>
    <property type="evidence" value="ECO:0007669"/>
    <property type="project" value="TreeGrafter"/>
</dbReference>
<dbReference type="InterPro" id="IPR019734">
    <property type="entry name" value="TPR_rpt"/>
</dbReference>
<protein>
    <submittedName>
        <fullName evidence="5">Uncharacterized protein</fullName>
    </submittedName>
</protein>
<dbReference type="Pfam" id="PF14559">
    <property type="entry name" value="TPR_19"/>
    <property type="match status" value="1"/>
</dbReference>
<dbReference type="EMBL" id="CAAHFG010000004">
    <property type="protein sequence ID" value="VGO17377.1"/>
    <property type="molecule type" value="Genomic_DNA"/>
</dbReference>
<dbReference type="GO" id="GO:0006355">
    <property type="term" value="P:regulation of DNA-templated transcription"/>
    <property type="evidence" value="ECO:0007669"/>
    <property type="project" value="InterPro"/>
</dbReference>
<evidence type="ECO:0000256" key="3">
    <source>
        <dbReference type="PROSITE-ProRule" id="PRU00339"/>
    </source>
</evidence>